<gene>
    <name evidence="1" type="ORF">ABHN84_09900</name>
</gene>
<dbReference type="EMBL" id="JBDPZN010000003">
    <property type="protein sequence ID" value="MEO3682596.1"/>
    <property type="molecule type" value="Genomic_DNA"/>
</dbReference>
<sequence>MNKLELIKEKLSNAGYKVSVDVELQNDTNANIVASRTYFSWKGLVILSQHIVIQVVDAPTILDFKNLFNAGFNIGKKLNRVPLLRGLQFGYMIIPIIIANDVSDEVKQFVLQVPSKHWSIFEFPVVFDASSNETIFFKETTFWGAFFFSDLRGVVSKYIE</sequence>
<comment type="caution">
    <text evidence="1">The sequence shown here is derived from an EMBL/GenBank/DDBJ whole genome shotgun (WGS) entry which is preliminary data.</text>
</comment>
<evidence type="ECO:0000313" key="1">
    <source>
        <dbReference type="EMBL" id="MEO3682596.1"/>
    </source>
</evidence>
<dbReference type="Proteomes" id="UP001477278">
    <property type="component" value="Unassembled WGS sequence"/>
</dbReference>
<evidence type="ECO:0008006" key="3">
    <source>
        <dbReference type="Google" id="ProtNLM"/>
    </source>
</evidence>
<dbReference type="RefSeq" id="WP_347690140.1">
    <property type="nucleotide sequence ID" value="NZ_JBDPZN010000003.1"/>
</dbReference>
<protein>
    <recommendedName>
        <fullName evidence="3">DUF4262 domain-containing protein</fullName>
    </recommendedName>
</protein>
<name>A0ABV0FP37_9GAMM</name>
<proteinExistence type="predicted"/>
<evidence type="ECO:0000313" key="2">
    <source>
        <dbReference type="Proteomes" id="UP001477278"/>
    </source>
</evidence>
<accession>A0ABV0FP37</accession>
<keyword evidence="2" id="KW-1185">Reference proteome</keyword>
<reference evidence="1 2" key="1">
    <citation type="submission" date="2024-05" db="EMBL/GenBank/DDBJ databases">
        <title>Genome sequencing of Marine Estuary Bacteria, Shewanella vesiculosa and S. baltica, and Pseudomonas syringae.</title>
        <authorList>
            <person name="Gurung A."/>
            <person name="Maclea K.S."/>
        </authorList>
    </citation>
    <scope>NUCLEOTIDE SEQUENCE [LARGE SCALE GENOMIC DNA]</scope>
    <source>
        <strain evidence="1 2">1A</strain>
    </source>
</reference>
<organism evidence="1 2">
    <name type="scientific">Shewanella vesiculosa</name>
    <dbReference type="NCBI Taxonomy" id="518738"/>
    <lineage>
        <taxon>Bacteria</taxon>
        <taxon>Pseudomonadati</taxon>
        <taxon>Pseudomonadota</taxon>
        <taxon>Gammaproteobacteria</taxon>
        <taxon>Alteromonadales</taxon>
        <taxon>Shewanellaceae</taxon>
        <taxon>Shewanella</taxon>
    </lineage>
</organism>